<dbReference type="PROSITE" id="PS51029">
    <property type="entry name" value="MADF"/>
    <property type="match status" value="1"/>
</dbReference>
<accession>A0A182I7R7</accession>
<dbReference type="EnsemblMetazoa" id="AARA009621-RA">
    <property type="protein sequence ID" value="AARA009621-PA"/>
    <property type="gene ID" value="AARA009621"/>
</dbReference>
<sequence>MAVEWRRDATEQLIQSYKKHPVLYDMRHPRYYNKTFRGKALSEIVDDVQQVRPDTSMKDVLRKIQTMRTQFGQELTKTRRHSMNGSMYQPTVWWYESLSFLQNHIKHRSVDAVPTMENDGWKSEHDDSSSYNVSIVRNRGDSGSPSEINNVEYEHSTDGMEYETEVHYEINSIDMKDIKALELKPIVSASVSAGSKRDARYLDRSDRKVARTSQVSLKDAKIVNHHSPTPEPVPAEPSTATVVELKPVASMSDNIAFPTVSLSNARHVSLGNFVASQMACIKDDFQFYETQMEILNIINRGILRQLAVDKKNARIAEEAGKEKRDGRE</sequence>
<dbReference type="Pfam" id="PF10545">
    <property type="entry name" value="MADF_DNA_bdg"/>
    <property type="match status" value="1"/>
</dbReference>
<dbReference type="RefSeq" id="XP_040172604.1">
    <property type="nucleotide sequence ID" value="XM_040316670.1"/>
</dbReference>
<name>A0A182I7R7_ANOAR</name>
<proteinExistence type="predicted"/>
<protein>
    <submittedName>
        <fullName evidence="1">Uncharacterized protein</fullName>
    </submittedName>
</protein>
<dbReference type="VEuPathDB" id="VectorBase:AARA009621"/>
<dbReference type="AlphaFoldDB" id="A0A182I7R7"/>
<dbReference type="Proteomes" id="UP000075840">
    <property type="component" value="Unassembled WGS sequence"/>
</dbReference>
<dbReference type="GeneID" id="120905669"/>
<keyword evidence="2" id="KW-1185">Reference proteome</keyword>
<dbReference type="VEuPathDB" id="VectorBase:AARA21_003675"/>
<evidence type="ECO:0000313" key="1">
    <source>
        <dbReference type="EnsemblMetazoa" id="AARA009621-PA"/>
    </source>
</evidence>
<reference evidence="1" key="1">
    <citation type="submission" date="2022-08" db="UniProtKB">
        <authorList>
            <consortium name="EnsemblMetazoa"/>
        </authorList>
    </citation>
    <scope>IDENTIFICATION</scope>
    <source>
        <strain evidence="1">Dongola</strain>
    </source>
</reference>
<dbReference type="KEGG" id="aara:120905669"/>
<dbReference type="InterPro" id="IPR006578">
    <property type="entry name" value="MADF-dom"/>
</dbReference>
<evidence type="ECO:0000313" key="2">
    <source>
        <dbReference type="Proteomes" id="UP000075840"/>
    </source>
</evidence>
<dbReference type="EMBL" id="APCN01002549">
    <property type="status" value="NOT_ANNOTATED_CDS"/>
    <property type="molecule type" value="Genomic_DNA"/>
</dbReference>
<dbReference type="PANTHER" id="PTHR21505:SF12">
    <property type="entry name" value="MADF DOMAIN-CONTAINING PROTEIN-RELATED"/>
    <property type="match status" value="1"/>
</dbReference>
<dbReference type="SMART" id="SM00595">
    <property type="entry name" value="MADF"/>
    <property type="match status" value="1"/>
</dbReference>
<dbReference type="PANTHER" id="PTHR21505">
    <property type="entry name" value="MADF DOMAIN-CONTAINING PROTEIN-RELATED"/>
    <property type="match status" value="1"/>
</dbReference>
<organism evidence="1 2">
    <name type="scientific">Anopheles arabiensis</name>
    <name type="common">Mosquito</name>
    <dbReference type="NCBI Taxonomy" id="7173"/>
    <lineage>
        <taxon>Eukaryota</taxon>
        <taxon>Metazoa</taxon>
        <taxon>Ecdysozoa</taxon>
        <taxon>Arthropoda</taxon>
        <taxon>Hexapoda</taxon>
        <taxon>Insecta</taxon>
        <taxon>Pterygota</taxon>
        <taxon>Neoptera</taxon>
        <taxon>Endopterygota</taxon>
        <taxon>Diptera</taxon>
        <taxon>Nematocera</taxon>
        <taxon>Culicoidea</taxon>
        <taxon>Culicidae</taxon>
        <taxon>Anophelinae</taxon>
        <taxon>Anopheles</taxon>
    </lineage>
</organism>